<organism evidence="2 3">
    <name type="scientific">Pseudogracilibacillus auburnensis</name>
    <dbReference type="NCBI Taxonomy" id="1494959"/>
    <lineage>
        <taxon>Bacteria</taxon>
        <taxon>Bacillati</taxon>
        <taxon>Bacillota</taxon>
        <taxon>Bacilli</taxon>
        <taxon>Bacillales</taxon>
        <taxon>Bacillaceae</taxon>
        <taxon>Pseudogracilibacillus</taxon>
    </lineage>
</organism>
<evidence type="ECO:0000313" key="2">
    <source>
        <dbReference type="EMBL" id="PXW88100.1"/>
    </source>
</evidence>
<feature type="domain" description="NERD" evidence="1">
    <location>
        <begin position="40"/>
        <end position="152"/>
    </location>
</feature>
<dbReference type="AlphaFoldDB" id="A0A2V3W2H0"/>
<dbReference type="RefSeq" id="WP_110394910.1">
    <property type="nucleotide sequence ID" value="NZ_JBHUHB010000001.1"/>
</dbReference>
<proteinExistence type="predicted"/>
<evidence type="ECO:0000313" key="3">
    <source>
        <dbReference type="Proteomes" id="UP000247978"/>
    </source>
</evidence>
<gene>
    <name evidence="2" type="ORF">DFR56_104253</name>
</gene>
<reference evidence="2 3" key="1">
    <citation type="submission" date="2018-05" db="EMBL/GenBank/DDBJ databases">
        <title>Genomic Encyclopedia of Type Strains, Phase IV (KMG-IV): sequencing the most valuable type-strain genomes for metagenomic binning, comparative biology and taxonomic classification.</title>
        <authorList>
            <person name="Goeker M."/>
        </authorList>
    </citation>
    <scope>NUCLEOTIDE SEQUENCE [LARGE SCALE GENOMIC DNA]</scope>
    <source>
        <strain evidence="2 3">DSM 28556</strain>
    </source>
</reference>
<comment type="caution">
    <text evidence="2">The sequence shown here is derived from an EMBL/GenBank/DDBJ whole genome shotgun (WGS) entry which is preliminary data.</text>
</comment>
<evidence type="ECO:0000259" key="1">
    <source>
        <dbReference type="PROSITE" id="PS50965"/>
    </source>
</evidence>
<dbReference type="InterPro" id="IPR011528">
    <property type="entry name" value="NERD"/>
</dbReference>
<accession>A0A2V3W2H0</accession>
<sequence length="310" mass="36315">MTIIPHNKPMPPKELQILTSLHPRMKLSTTEKQNYENLHKGFLGELKFYDLLCNHPSTNQITLFDLLLESNNTEFQIDSLIINQNTIFSLEIKNFEGDFYLEGDKWYVVGSGKEIRSPLLQLQRTEYLFKQILQKLHVNMTIKPYIIFINDDFTLYQAPIALPAIFPTQVKRFINKLNANSRKLTAHHTKLAKKLISMHLEESAHSRLPSYEYHQLQKGITCRTCSEFLSPINKIKLKCQGCGYEEAVDYGVMRSVAEFNLLFPNKKITTSQIHEWCVVISSKRRIREILLRHMTLIRNGRYSYYVFKKI</sequence>
<protein>
    <submittedName>
        <fullName evidence="2">Nuclease-like protein</fullName>
    </submittedName>
</protein>
<name>A0A2V3W2H0_9BACI</name>
<dbReference type="Pfam" id="PF08378">
    <property type="entry name" value="NERD"/>
    <property type="match status" value="1"/>
</dbReference>
<dbReference type="PROSITE" id="PS50965">
    <property type="entry name" value="NERD"/>
    <property type="match status" value="1"/>
</dbReference>
<keyword evidence="3" id="KW-1185">Reference proteome</keyword>
<dbReference type="EMBL" id="QJJQ01000004">
    <property type="protein sequence ID" value="PXW88100.1"/>
    <property type="molecule type" value="Genomic_DNA"/>
</dbReference>
<dbReference type="Proteomes" id="UP000247978">
    <property type="component" value="Unassembled WGS sequence"/>
</dbReference>